<dbReference type="Pfam" id="PF00356">
    <property type="entry name" value="LacI"/>
    <property type="match status" value="1"/>
</dbReference>
<keyword evidence="2" id="KW-0238">DNA-binding</keyword>
<dbReference type="OrthoDB" id="3595338at2"/>
<dbReference type="SMART" id="SM00354">
    <property type="entry name" value="HTH_LACI"/>
    <property type="match status" value="1"/>
</dbReference>
<organism evidence="5 6">
    <name type="scientific">Cryobacterium lyxosi</name>
    <dbReference type="NCBI Taxonomy" id="1259228"/>
    <lineage>
        <taxon>Bacteria</taxon>
        <taxon>Bacillati</taxon>
        <taxon>Actinomycetota</taxon>
        <taxon>Actinomycetes</taxon>
        <taxon>Micrococcales</taxon>
        <taxon>Microbacteriaceae</taxon>
        <taxon>Cryobacterium</taxon>
    </lineage>
</organism>
<dbReference type="SUPFAM" id="SSF53822">
    <property type="entry name" value="Periplasmic binding protein-like I"/>
    <property type="match status" value="1"/>
</dbReference>
<accession>A0A4R8ZJK9</accession>
<dbReference type="PANTHER" id="PTHR30146">
    <property type="entry name" value="LACI-RELATED TRANSCRIPTIONAL REPRESSOR"/>
    <property type="match status" value="1"/>
</dbReference>
<dbReference type="EMBL" id="SOGT01000005">
    <property type="protein sequence ID" value="TFD27827.1"/>
    <property type="molecule type" value="Genomic_DNA"/>
</dbReference>
<feature type="domain" description="HTH lacI-type" evidence="4">
    <location>
        <begin position="1"/>
        <end position="53"/>
    </location>
</feature>
<dbReference type="GO" id="GO:0000976">
    <property type="term" value="F:transcription cis-regulatory region binding"/>
    <property type="evidence" value="ECO:0007669"/>
    <property type="project" value="TreeGrafter"/>
</dbReference>
<dbReference type="Gene3D" id="1.10.260.40">
    <property type="entry name" value="lambda repressor-like DNA-binding domains"/>
    <property type="match status" value="1"/>
</dbReference>
<dbReference type="AlphaFoldDB" id="A0A4R8ZJK9"/>
<dbReference type="InterPro" id="IPR000843">
    <property type="entry name" value="HTH_LacI"/>
</dbReference>
<evidence type="ECO:0000259" key="4">
    <source>
        <dbReference type="PROSITE" id="PS50932"/>
    </source>
</evidence>
<dbReference type="InterPro" id="IPR001761">
    <property type="entry name" value="Peripla_BP/Lac1_sug-bd_dom"/>
</dbReference>
<dbReference type="PANTHER" id="PTHR30146:SF109">
    <property type="entry name" value="HTH-TYPE TRANSCRIPTIONAL REGULATOR GALS"/>
    <property type="match status" value="1"/>
</dbReference>
<evidence type="ECO:0000256" key="3">
    <source>
        <dbReference type="ARBA" id="ARBA00023163"/>
    </source>
</evidence>
<comment type="caution">
    <text evidence="5">The sequence shown here is derived from an EMBL/GenBank/DDBJ whole genome shotgun (WGS) entry which is preliminary data.</text>
</comment>
<name>A0A4R8ZJK9_9MICO</name>
<protein>
    <submittedName>
        <fullName evidence="5">LacI family transcriptional regulator</fullName>
    </submittedName>
</protein>
<dbReference type="Proteomes" id="UP000298424">
    <property type="component" value="Unassembled WGS sequence"/>
</dbReference>
<dbReference type="InterPro" id="IPR028082">
    <property type="entry name" value="Peripla_BP_I"/>
</dbReference>
<evidence type="ECO:0000256" key="2">
    <source>
        <dbReference type="ARBA" id="ARBA00023125"/>
    </source>
</evidence>
<dbReference type="Pfam" id="PF00532">
    <property type="entry name" value="Peripla_BP_1"/>
    <property type="match status" value="1"/>
</dbReference>
<keyword evidence="1" id="KW-0805">Transcription regulation</keyword>
<dbReference type="CDD" id="cd01392">
    <property type="entry name" value="HTH_LacI"/>
    <property type="match status" value="1"/>
</dbReference>
<evidence type="ECO:0000313" key="5">
    <source>
        <dbReference type="EMBL" id="TFD27827.1"/>
    </source>
</evidence>
<keyword evidence="6" id="KW-1185">Reference proteome</keyword>
<dbReference type="InterPro" id="IPR010982">
    <property type="entry name" value="Lambda_DNA-bd_dom_sf"/>
</dbReference>
<dbReference type="GO" id="GO:0003700">
    <property type="term" value="F:DNA-binding transcription factor activity"/>
    <property type="evidence" value="ECO:0007669"/>
    <property type="project" value="TreeGrafter"/>
</dbReference>
<proteinExistence type="predicted"/>
<reference evidence="5 6" key="1">
    <citation type="submission" date="2019-03" db="EMBL/GenBank/DDBJ databases">
        <title>Genomics of glacier-inhabiting Cryobacterium strains.</title>
        <authorList>
            <person name="Liu Q."/>
            <person name="Xin Y.-H."/>
        </authorList>
    </citation>
    <scope>NUCLEOTIDE SEQUENCE [LARGE SCALE GENOMIC DNA]</scope>
    <source>
        <strain evidence="5 6">TMT1-1</strain>
    </source>
</reference>
<sequence length="326" mass="35050">MADVARSAGVSLKTVSRVINGVSTVDVAMAARVRDAAGQLGFRANFAASALRSGSSSATIGLLIKDLSNEFYATIASGVAEVARAHQTQLITAHSGENAEDEMEAIFDLCRRRVDGLLIVPTGGNHSALRSEIDLGIPMVFLDRNPVGLDADSVVIDNYAGARDATLTLISEGHTRIGVLVDTLNMPTMRQRVEGIHAAFAAAGLPWDDTLLSTNVRGPAEASIAVERLLSLSVPPTAFFCGNNRSSIGALRTLWEQRRTEALVAFDDFQLAELMPRPFRVLRYDNRALGTLGAELLFRRISGEIFDPVTVVLSTELCPRGIQNFQ</sequence>
<dbReference type="CDD" id="cd06267">
    <property type="entry name" value="PBP1_LacI_sugar_binding-like"/>
    <property type="match status" value="1"/>
</dbReference>
<evidence type="ECO:0000313" key="6">
    <source>
        <dbReference type="Proteomes" id="UP000298424"/>
    </source>
</evidence>
<dbReference type="PROSITE" id="PS50932">
    <property type="entry name" value="HTH_LACI_2"/>
    <property type="match status" value="1"/>
</dbReference>
<dbReference type="Gene3D" id="3.40.50.2300">
    <property type="match status" value="2"/>
</dbReference>
<evidence type="ECO:0000256" key="1">
    <source>
        <dbReference type="ARBA" id="ARBA00023015"/>
    </source>
</evidence>
<dbReference type="PROSITE" id="PS00356">
    <property type="entry name" value="HTH_LACI_1"/>
    <property type="match status" value="1"/>
</dbReference>
<dbReference type="SUPFAM" id="SSF47413">
    <property type="entry name" value="lambda repressor-like DNA-binding domains"/>
    <property type="match status" value="1"/>
</dbReference>
<keyword evidence="3" id="KW-0804">Transcription</keyword>
<gene>
    <name evidence="5" type="ORF">E3T27_04605</name>
</gene>